<keyword evidence="7" id="KW-1185">Reference proteome</keyword>
<proteinExistence type="predicted"/>
<evidence type="ECO:0000256" key="4">
    <source>
        <dbReference type="PROSITE-ProRule" id="PRU00473"/>
    </source>
</evidence>
<comment type="subcellular location">
    <subcellularLocation>
        <location evidence="1">Cell outer membrane</location>
    </subcellularLocation>
</comment>
<dbReference type="AlphaFoldDB" id="A0A1V9FR20"/>
<keyword evidence="2 4" id="KW-0472">Membrane</keyword>
<feature type="domain" description="OmpA-like" evidence="5">
    <location>
        <begin position="263"/>
        <end position="381"/>
    </location>
</feature>
<name>A0A1V9FR20_9BACT</name>
<accession>A0A1V9FR20</accession>
<dbReference type="InterPro" id="IPR006665">
    <property type="entry name" value="OmpA-like"/>
</dbReference>
<comment type="caution">
    <text evidence="6">The sequence shown here is derived from an EMBL/GenBank/DDBJ whole genome shotgun (WGS) entry which is preliminary data.</text>
</comment>
<evidence type="ECO:0000313" key="7">
    <source>
        <dbReference type="Proteomes" id="UP000192276"/>
    </source>
</evidence>
<dbReference type="InterPro" id="IPR036737">
    <property type="entry name" value="OmpA-like_sf"/>
</dbReference>
<protein>
    <recommendedName>
        <fullName evidence="5">OmpA-like domain-containing protein</fullName>
    </recommendedName>
</protein>
<reference evidence="7" key="1">
    <citation type="submission" date="2016-04" db="EMBL/GenBank/DDBJ databases">
        <authorList>
            <person name="Chen L."/>
            <person name="Zhuang W."/>
            <person name="Wang G."/>
        </authorList>
    </citation>
    <scope>NUCLEOTIDE SEQUENCE [LARGE SCALE GENOMIC DNA]</scope>
    <source>
        <strain evidence="7">208</strain>
    </source>
</reference>
<evidence type="ECO:0000256" key="2">
    <source>
        <dbReference type="ARBA" id="ARBA00023136"/>
    </source>
</evidence>
<dbReference type="InterPro" id="IPR006664">
    <property type="entry name" value="OMP_bac"/>
</dbReference>
<evidence type="ECO:0000256" key="3">
    <source>
        <dbReference type="ARBA" id="ARBA00023237"/>
    </source>
</evidence>
<dbReference type="PRINTS" id="PR01021">
    <property type="entry name" value="OMPADOMAIN"/>
</dbReference>
<sequence>MKPVLIYCLLFFSYKILHSQNLVPNGGFEDENICTEYIQNCAPEGWIATSLHANYYFDATLLKNAVKAHSGTHYVGVTAGHLGMQGIRNFIRARLLCGLRNGNQYKLEMFLHSKNPILDSIGIYFSGQDYLCEKRYFKHIEPQLWSGNGRENTSEDSRNWKKVELIYTANGTEGFITIGCYKRVDYKNMVQDFRGEYNVYIDDVSLTPVDSTEQLCFQADSVKNEIYAENERHTILDRKIYRYRRTPPPVIPLPPTVTKKIKIRHIDTLIIPDIFFATARYELSPASFNMLDSFAGKLNTYFIDSMIVEGHTDSIGKLAYNETLSFNRATSVKDYLANKVEGLREKSVTRGFAYRRPVAGNKTPKGRQMNRRVEIILYRYDE</sequence>
<dbReference type="STRING" id="550983.A4R26_19445"/>
<dbReference type="InterPro" id="IPR050330">
    <property type="entry name" value="Bact_OuterMem_StrucFunc"/>
</dbReference>
<keyword evidence="3" id="KW-0998">Cell outer membrane</keyword>
<dbReference type="Pfam" id="PF00691">
    <property type="entry name" value="OmpA"/>
    <property type="match status" value="1"/>
</dbReference>
<dbReference type="Gene3D" id="3.30.1330.60">
    <property type="entry name" value="OmpA-like domain"/>
    <property type="match status" value="1"/>
</dbReference>
<dbReference type="GO" id="GO:0009279">
    <property type="term" value="C:cell outer membrane"/>
    <property type="evidence" value="ECO:0007669"/>
    <property type="project" value="UniProtKB-SubCell"/>
</dbReference>
<evidence type="ECO:0000259" key="5">
    <source>
        <dbReference type="PROSITE" id="PS51123"/>
    </source>
</evidence>
<dbReference type="CDD" id="cd07185">
    <property type="entry name" value="OmpA_C-like"/>
    <property type="match status" value="1"/>
</dbReference>
<evidence type="ECO:0000313" key="6">
    <source>
        <dbReference type="EMBL" id="OQP60782.1"/>
    </source>
</evidence>
<dbReference type="Gene3D" id="2.60.120.260">
    <property type="entry name" value="Galactose-binding domain-like"/>
    <property type="match status" value="1"/>
</dbReference>
<dbReference type="PANTHER" id="PTHR30329:SF21">
    <property type="entry name" value="LIPOPROTEIN YIAD-RELATED"/>
    <property type="match status" value="1"/>
</dbReference>
<dbReference type="RefSeq" id="WP_081164241.1">
    <property type="nucleotide sequence ID" value="NZ_LWBP01000145.1"/>
</dbReference>
<gene>
    <name evidence="6" type="ORF">A4R26_19445</name>
</gene>
<dbReference type="PROSITE" id="PS51123">
    <property type="entry name" value="OMPA_2"/>
    <property type="match status" value="1"/>
</dbReference>
<evidence type="ECO:0000256" key="1">
    <source>
        <dbReference type="ARBA" id="ARBA00004442"/>
    </source>
</evidence>
<dbReference type="SUPFAM" id="SSF103088">
    <property type="entry name" value="OmpA-like"/>
    <property type="match status" value="1"/>
</dbReference>
<dbReference type="Proteomes" id="UP000192276">
    <property type="component" value="Unassembled WGS sequence"/>
</dbReference>
<dbReference type="OrthoDB" id="9782229at2"/>
<organism evidence="6 7">
    <name type="scientific">Niastella populi</name>
    <dbReference type="NCBI Taxonomy" id="550983"/>
    <lineage>
        <taxon>Bacteria</taxon>
        <taxon>Pseudomonadati</taxon>
        <taxon>Bacteroidota</taxon>
        <taxon>Chitinophagia</taxon>
        <taxon>Chitinophagales</taxon>
        <taxon>Chitinophagaceae</taxon>
        <taxon>Niastella</taxon>
    </lineage>
</organism>
<dbReference type="EMBL" id="LWBP01000145">
    <property type="protein sequence ID" value="OQP60782.1"/>
    <property type="molecule type" value="Genomic_DNA"/>
</dbReference>
<dbReference type="PANTHER" id="PTHR30329">
    <property type="entry name" value="STATOR ELEMENT OF FLAGELLAR MOTOR COMPLEX"/>
    <property type="match status" value="1"/>
</dbReference>